<evidence type="ECO:0000313" key="2">
    <source>
        <dbReference type="EMBL" id="KAK4174700.1"/>
    </source>
</evidence>
<comment type="caution">
    <text evidence="2">The sequence shown here is derived from an EMBL/GenBank/DDBJ whole genome shotgun (WGS) entry which is preliminary data.</text>
</comment>
<name>A0AAN7A635_9PEZI</name>
<reference evidence="2" key="1">
    <citation type="journal article" date="2023" name="Mol. Phylogenet. Evol.">
        <title>Genome-scale phylogeny and comparative genomics of the fungal order Sordariales.</title>
        <authorList>
            <person name="Hensen N."/>
            <person name="Bonometti L."/>
            <person name="Westerberg I."/>
            <person name="Brannstrom I.O."/>
            <person name="Guillou S."/>
            <person name="Cros-Aarteil S."/>
            <person name="Calhoun S."/>
            <person name="Haridas S."/>
            <person name="Kuo A."/>
            <person name="Mondo S."/>
            <person name="Pangilinan J."/>
            <person name="Riley R."/>
            <person name="LaButti K."/>
            <person name="Andreopoulos B."/>
            <person name="Lipzen A."/>
            <person name="Chen C."/>
            <person name="Yan M."/>
            <person name="Daum C."/>
            <person name="Ng V."/>
            <person name="Clum A."/>
            <person name="Steindorff A."/>
            <person name="Ohm R.A."/>
            <person name="Martin F."/>
            <person name="Silar P."/>
            <person name="Natvig D.O."/>
            <person name="Lalanne C."/>
            <person name="Gautier V."/>
            <person name="Ament-Velasquez S.L."/>
            <person name="Kruys A."/>
            <person name="Hutchinson M.I."/>
            <person name="Powell A.J."/>
            <person name="Barry K."/>
            <person name="Miller A.N."/>
            <person name="Grigoriev I.V."/>
            <person name="Debuchy R."/>
            <person name="Gladieux P."/>
            <person name="Hiltunen Thoren M."/>
            <person name="Johannesson H."/>
        </authorList>
    </citation>
    <scope>NUCLEOTIDE SEQUENCE</scope>
    <source>
        <strain evidence="2">CBS 892.96</strain>
    </source>
</reference>
<accession>A0AAN7A635</accession>
<organism evidence="2 3">
    <name type="scientific">Triangularia setosa</name>
    <dbReference type="NCBI Taxonomy" id="2587417"/>
    <lineage>
        <taxon>Eukaryota</taxon>
        <taxon>Fungi</taxon>
        <taxon>Dikarya</taxon>
        <taxon>Ascomycota</taxon>
        <taxon>Pezizomycotina</taxon>
        <taxon>Sordariomycetes</taxon>
        <taxon>Sordariomycetidae</taxon>
        <taxon>Sordariales</taxon>
        <taxon>Podosporaceae</taxon>
        <taxon>Triangularia</taxon>
    </lineage>
</organism>
<evidence type="ECO:0000313" key="3">
    <source>
        <dbReference type="Proteomes" id="UP001302321"/>
    </source>
</evidence>
<dbReference type="EMBL" id="MU866269">
    <property type="protein sequence ID" value="KAK4174700.1"/>
    <property type="molecule type" value="Genomic_DNA"/>
</dbReference>
<dbReference type="Pfam" id="PF03101">
    <property type="entry name" value="FAR1"/>
    <property type="match status" value="1"/>
</dbReference>
<feature type="domain" description="FAR1" evidence="1">
    <location>
        <begin position="24"/>
        <end position="97"/>
    </location>
</feature>
<gene>
    <name evidence="2" type="ORF">QBC36DRAFT_173623</name>
</gene>
<dbReference type="Proteomes" id="UP001302321">
    <property type="component" value="Unassembled WGS sequence"/>
</dbReference>
<dbReference type="InterPro" id="IPR004330">
    <property type="entry name" value="FAR1_DNA_bnd_dom"/>
</dbReference>
<feature type="non-terminal residue" evidence="2">
    <location>
        <position position="1"/>
    </location>
</feature>
<reference evidence="2" key="2">
    <citation type="submission" date="2023-05" db="EMBL/GenBank/DDBJ databases">
        <authorList>
            <consortium name="Lawrence Berkeley National Laboratory"/>
            <person name="Steindorff A."/>
            <person name="Hensen N."/>
            <person name="Bonometti L."/>
            <person name="Westerberg I."/>
            <person name="Brannstrom I.O."/>
            <person name="Guillou S."/>
            <person name="Cros-Aarteil S."/>
            <person name="Calhoun S."/>
            <person name="Haridas S."/>
            <person name="Kuo A."/>
            <person name="Mondo S."/>
            <person name="Pangilinan J."/>
            <person name="Riley R."/>
            <person name="Labutti K."/>
            <person name="Andreopoulos B."/>
            <person name="Lipzen A."/>
            <person name="Chen C."/>
            <person name="Yanf M."/>
            <person name="Daum C."/>
            <person name="Ng V."/>
            <person name="Clum A."/>
            <person name="Ohm R."/>
            <person name="Martin F."/>
            <person name="Silar P."/>
            <person name="Natvig D."/>
            <person name="Lalanne C."/>
            <person name="Gautier V."/>
            <person name="Ament-Velasquez S.L."/>
            <person name="Kruys A."/>
            <person name="Hutchinson M.I."/>
            <person name="Powell A.J."/>
            <person name="Barry K."/>
            <person name="Miller A.N."/>
            <person name="Grigoriev I.V."/>
            <person name="Debuchy R."/>
            <person name="Gladieux P."/>
            <person name="Thoren M.H."/>
            <person name="Johannesson H."/>
        </authorList>
    </citation>
    <scope>NUCLEOTIDE SEQUENCE</scope>
    <source>
        <strain evidence="2">CBS 892.96</strain>
    </source>
</reference>
<proteinExistence type="predicted"/>
<dbReference type="AlphaFoldDB" id="A0AAN7A635"/>
<keyword evidence="3" id="KW-1185">Reference proteome</keyword>
<feature type="non-terminal residue" evidence="2">
    <location>
        <position position="100"/>
    </location>
</feature>
<sequence>PDFSDVEDDETTPIPTVDQLLAYMNLWARPHGYAVNKTQARMKKKGDGYRRYTFFCDRYGSPRPSKAKPRNTSSRKCGCLFKLNAYEKEPGVWNIKNHED</sequence>
<evidence type="ECO:0000259" key="1">
    <source>
        <dbReference type="Pfam" id="PF03101"/>
    </source>
</evidence>
<protein>
    <recommendedName>
        <fullName evidence="1">FAR1 domain-containing protein</fullName>
    </recommendedName>
</protein>